<keyword evidence="4" id="KW-0460">Magnesium</keyword>
<dbReference type="InterPro" id="IPR000312">
    <property type="entry name" value="Glycosyl_Trfase_fam3"/>
</dbReference>
<comment type="similarity">
    <text evidence="4">Belongs to the anthranilate phosphoribosyltransferase family.</text>
</comment>
<dbReference type="PANTHER" id="PTHR43285">
    <property type="entry name" value="ANTHRANILATE PHOSPHORIBOSYLTRANSFERASE"/>
    <property type="match status" value="1"/>
</dbReference>
<dbReference type="SUPFAM" id="SSF47648">
    <property type="entry name" value="Nucleoside phosphorylase/phosphoribosyltransferase N-terminal domain"/>
    <property type="match status" value="1"/>
</dbReference>
<evidence type="ECO:0000256" key="2">
    <source>
        <dbReference type="ARBA" id="ARBA00022679"/>
    </source>
</evidence>
<dbReference type="InterPro" id="IPR036320">
    <property type="entry name" value="Glycosyl_Trfase_fam3_N_dom_sf"/>
</dbReference>
<feature type="binding site" evidence="4">
    <location>
        <position position="225"/>
    </location>
    <ligand>
        <name>Mg(2+)</name>
        <dbReference type="ChEBI" id="CHEBI:18420"/>
        <label>2</label>
    </ligand>
</feature>
<feature type="binding site" evidence="4">
    <location>
        <position position="225"/>
    </location>
    <ligand>
        <name>Mg(2+)</name>
        <dbReference type="ChEBI" id="CHEBI:18420"/>
        <label>1</label>
    </ligand>
</feature>
<keyword evidence="4" id="KW-0479">Metal-binding</keyword>
<evidence type="ECO:0000259" key="5">
    <source>
        <dbReference type="Pfam" id="PF00591"/>
    </source>
</evidence>
<dbReference type="Proteomes" id="UP000831327">
    <property type="component" value="Chromosome"/>
</dbReference>
<dbReference type="GO" id="GO:0016757">
    <property type="term" value="F:glycosyltransferase activity"/>
    <property type="evidence" value="ECO:0007669"/>
    <property type="project" value="UniProtKB-KW"/>
</dbReference>
<dbReference type="InterPro" id="IPR005940">
    <property type="entry name" value="Anthranilate_Pribosyl_Tfrase"/>
</dbReference>
<dbReference type="SUPFAM" id="SSF52418">
    <property type="entry name" value="Nucleoside phosphorylase/phosphoribosyltransferase catalytic domain"/>
    <property type="match status" value="1"/>
</dbReference>
<comment type="cofactor">
    <cofactor evidence="4">
        <name>Mg(2+)</name>
        <dbReference type="ChEBI" id="CHEBI:18420"/>
    </cofactor>
    <text evidence="4">Binds 2 magnesium ions per monomer.</text>
</comment>
<accession>A0ABM7Y5Y1</accession>
<feature type="binding site" evidence="4">
    <location>
        <position position="80"/>
    </location>
    <ligand>
        <name>5-phospho-alpha-D-ribose 1-diphosphate</name>
        <dbReference type="ChEBI" id="CHEBI:58017"/>
    </ligand>
</feature>
<feature type="domain" description="Glycosyl transferase family 3" evidence="5">
    <location>
        <begin position="74"/>
        <end position="324"/>
    </location>
</feature>
<feature type="binding site" evidence="4">
    <location>
        <position position="92"/>
    </location>
    <ligand>
        <name>Mg(2+)</name>
        <dbReference type="ChEBI" id="CHEBI:18420"/>
        <label>1</label>
    </ligand>
</feature>
<evidence type="ECO:0000313" key="8">
    <source>
        <dbReference type="Proteomes" id="UP000831327"/>
    </source>
</evidence>
<feature type="binding site" evidence="4">
    <location>
        <position position="166"/>
    </location>
    <ligand>
        <name>anthranilate</name>
        <dbReference type="ChEBI" id="CHEBI:16567"/>
        <label>2</label>
    </ligand>
</feature>
<evidence type="ECO:0000256" key="3">
    <source>
        <dbReference type="ARBA" id="ARBA00022822"/>
    </source>
</evidence>
<evidence type="ECO:0000256" key="1">
    <source>
        <dbReference type="ARBA" id="ARBA00022676"/>
    </source>
</evidence>
<sequence>MSLKPILARLAAGERLTEAEAEEAFGIIMAGEATPAQIAGLLMAMRVRGETVAEMTGAVRAMRARMVAIDAPPDAMDIVGTGGDSAGTLNISTTTAMVVAGAGVPVAKHGNRALSSKSGAADAISALGISLDVPMDRLPAVLAEAGMVFLMAPRHHASMRHAAGPRVELGTRTIFNLLGPLANPARVKRQMTGAFAPEWLRPMAEALARLGTDRAWLVHGQGLDELTLAGESQVVSLEADGTLREFTVTPEDAGLARAPASALKGGDPAQNAVALEALLRGAPGPYRDVVLLNAAASLVVAGRAHDLHEGAAIAARAIDDGAALGVLTRLRALCPPKDAAA</sequence>
<dbReference type="EMBL" id="AP025637">
    <property type="protein sequence ID" value="BDG73315.1"/>
    <property type="molecule type" value="Genomic_DNA"/>
</dbReference>
<dbReference type="PANTHER" id="PTHR43285:SF2">
    <property type="entry name" value="ANTHRANILATE PHOSPHORIBOSYLTRANSFERASE"/>
    <property type="match status" value="1"/>
</dbReference>
<name>A0ABM7Y5Y1_9PROT</name>
<evidence type="ECO:0000256" key="4">
    <source>
        <dbReference type="HAMAP-Rule" id="MF_00211"/>
    </source>
</evidence>
<proteinExistence type="inferred from homology"/>
<keyword evidence="3 4" id="KW-0822">Tryptophan biosynthesis</keyword>
<keyword evidence="4" id="KW-0028">Amino-acid biosynthesis</keyword>
<dbReference type="Gene3D" id="3.40.1030.10">
    <property type="entry name" value="Nucleoside phosphorylase/phosphoribosyltransferase catalytic domain"/>
    <property type="match status" value="1"/>
</dbReference>
<keyword evidence="8" id="KW-1185">Reference proteome</keyword>
<dbReference type="InterPro" id="IPR017459">
    <property type="entry name" value="Glycosyl_Trfase_fam3_N_dom"/>
</dbReference>
<feature type="binding site" evidence="4">
    <location>
        <begin position="83"/>
        <end position="84"/>
    </location>
    <ligand>
        <name>5-phospho-alpha-D-ribose 1-diphosphate</name>
        <dbReference type="ChEBI" id="CHEBI:58017"/>
    </ligand>
</feature>
<feature type="binding site" evidence="4">
    <location>
        <position position="120"/>
    </location>
    <ligand>
        <name>5-phospho-alpha-D-ribose 1-diphosphate</name>
        <dbReference type="ChEBI" id="CHEBI:58017"/>
    </ligand>
</feature>
<dbReference type="Pfam" id="PF02885">
    <property type="entry name" value="Glycos_trans_3N"/>
    <property type="match status" value="1"/>
</dbReference>
<dbReference type="Pfam" id="PF00591">
    <property type="entry name" value="Glycos_transf_3"/>
    <property type="match status" value="1"/>
</dbReference>
<keyword evidence="1 4" id="KW-0328">Glycosyltransferase</keyword>
<feature type="binding site" evidence="4">
    <location>
        <position position="111"/>
    </location>
    <ligand>
        <name>anthranilate</name>
        <dbReference type="ChEBI" id="CHEBI:16567"/>
        <label>1</label>
    </ligand>
</feature>
<protein>
    <recommendedName>
        <fullName evidence="4">Anthranilate phosphoribosyltransferase</fullName>
        <ecNumber evidence="4">2.4.2.18</ecNumber>
    </recommendedName>
</protein>
<evidence type="ECO:0000313" key="7">
    <source>
        <dbReference type="EMBL" id="BDG73315.1"/>
    </source>
</evidence>
<dbReference type="Gene3D" id="1.20.970.10">
    <property type="entry name" value="Transferase, Pyrimidine Nucleoside Phosphorylase, Chain C"/>
    <property type="match status" value="1"/>
</dbReference>
<reference evidence="7 8" key="1">
    <citation type="journal article" date="2016" name="Microbes Environ.">
        <title>Phylogenetically diverse aerobic anoxygenic phototrophic bacteria isolated from epilithic biofilms in Tama river, Japan.</title>
        <authorList>
            <person name="Hirose S."/>
            <person name="Matsuura K."/>
            <person name="Haruta S."/>
        </authorList>
    </citation>
    <scope>NUCLEOTIDE SEQUENCE [LARGE SCALE GENOMIC DNA]</scope>
    <source>
        <strain evidence="7 8">S08</strain>
    </source>
</reference>
<feature type="binding site" evidence="4">
    <location>
        <position position="88"/>
    </location>
    <ligand>
        <name>5-phospho-alpha-D-ribose 1-diphosphate</name>
        <dbReference type="ChEBI" id="CHEBI:58017"/>
    </ligand>
</feature>
<dbReference type="RefSeq" id="WP_244407543.1">
    <property type="nucleotide sequence ID" value="NZ_AP025637.1"/>
</dbReference>
<feature type="domain" description="Glycosyl transferase family 3 N-terminal" evidence="6">
    <location>
        <begin position="4"/>
        <end position="65"/>
    </location>
</feature>
<comment type="pathway">
    <text evidence="4">Amino-acid biosynthesis; L-tryptophan biosynthesis; L-tryptophan from chorismate: step 2/5.</text>
</comment>
<evidence type="ECO:0000259" key="6">
    <source>
        <dbReference type="Pfam" id="PF02885"/>
    </source>
</evidence>
<comment type="function">
    <text evidence="4">Catalyzes the transfer of the phosphoribosyl group of 5-phosphorylribose-1-pyrophosphate (PRPP) to anthranilate to yield N-(5'-phosphoribosyl)-anthranilate (PRA).</text>
</comment>
<dbReference type="HAMAP" id="MF_00211">
    <property type="entry name" value="TrpD"/>
    <property type="match status" value="1"/>
</dbReference>
<organism evidence="7 8">
    <name type="scientific">Roseomonas fluvialis</name>
    <dbReference type="NCBI Taxonomy" id="1750527"/>
    <lineage>
        <taxon>Bacteria</taxon>
        <taxon>Pseudomonadati</taxon>
        <taxon>Pseudomonadota</taxon>
        <taxon>Alphaproteobacteria</taxon>
        <taxon>Acetobacterales</taxon>
        <taxon>Roseomonadaceae</taxon>
        <taxon>Roseomonas</taxon>
    </lineage>
</organism>
<gene>
    <name evidence="4 7" type="primary">trpD</name>
    <name evidence="7" type="ORF">Rmf_32440</name>
</gene>
<keyword evidence="4" id="KW-0057">Aromatic amino acid biosynthesis</keyword>
<dbReference type="EC" id="2.4.2.18" evidence="4"/>
<dbReference type="NCBIfam" id="TIGR01245">
    <property type="entry name" value="trpD"/>
    <property type="match status" value="1"/>
</dbReference>
<keyword evidence="2 4" id="KW-0808">Transferase</keyword>
<feature type="binding site" evidence="4">
    <location>
        <begin position="90"/>
        <end position="93"/>
    </location>
    <ligand>
        <name>5-phospho-alpha-D-ribose 1-diphosphate</name>
        <dbReference type="ChEBI" id="CHEBI:58017"/>
    </ligand>
</feature>
<feature type="binding site" evidence="4">
    <location>
        <position position="224"/>
    </location>
    <ligand>
        <name>Mg(2+)</name>
        <dbReference type="ChEBI" id="CHEBI:18420"/>
        <label>2</label>
    </ligand>
</feature>
<comment type="caution">
    <text evidence="4">Lacks conserved residue(s) required for the propagation of feature annotation.</text>
</comment>
<dbReference type="InterPro" id="IPR035902">
    <property type="entry name" value="Nuc_phospho_transferase"/>
</dbReference>
<comment type="catalytic activity">
    <reaction evidence="4">
        <text>N-(5-phospho-beta-D-ribosyl)anthranilate + diphosphate = 5-phospho-alpha-D-ribose 1-diphosphate + anthranilate</text>
        <dbReference type="Rhea" id="RHEA:11768"/>
        <dbReference type="ChEBI" id="CHEBI:16567"/>
        <dbReference type="ChEBI" id="CHEBI:18277"/>
        <dbReference type="ChEBI" id="CHEBI:33019"/>
        <dbReference type="ChEBI" id="CHEBI:58017"/>
        <dbReference type="EC" id="2.4.2.18"/>
    </reaction>
</comment>
<feature type="binding site" evidence="4">
    <location>
        <position position="80"/>
    </location>
    <ligand>
        <name>anthranilate</name>
        <dbReference type="ChEBI" id="CHEBI:16567"/>
        <label>1</label>
    </ligand>
</feature>
<comment type="subunit">
    <text evidence="4">Homodimer.</text>
</comment>
<feature type="binding site" evidence="4">
    <location>
        <begin position="108"/>
        <end position="116"/>
    </location>
    <ligand>
        <name>5-phospho-alpha-D-ribose 1-diphosphate</name>
        <dbReference type="ChEBI" id="CHEBI:58017"/>
    </ligand>
</feature>